<feature type="transmembrane region" description="Helical" evidence="1">
    <location>
        <begin position="146"/>
        <end position="170"/>
    </location>
</feature>
<keyword evidence="3" id="KW-1185">Reference proteome</keyword>
<name>A0A9P8CEI2_9HELO</name>
<dbReference type="Proteomes" id="UP000887226">
    <property type="component" value="Unassembled WGS sequence"/>
</dbReference>
<keyword evidence="1" id="KW-0812">Transmembrane</keyword>
<feature type="transmembrane region" description="Helical" evidence="1">
    <location>
        <begin position="100"/>
        <end position="125"/>
    </location>
</feature>
<reference evidence="2" key="1">
    <citation type="journal article" date="2021" name="IMA Fungus">
        <title>Genomic characterization of three marine fungi, including Emericellopsis atlantica sp. nov. with signatures of a generalist lifestyle and marine biomass degradation.</title>
        <authorList>
            <person name="Hagestad O.C."/>
            <person name="Hou L."/>
            <person name="Andersen J.H."/>
            <person name="Hansen E.H."/>
            <person name="Altermark B."/>
            <person name="Li C."/>
            <person name="Kuhnert E."/>
            <person name="Cox R.J."/>
            <person name="Crous P.W."/>
            <person name="Spatafora J.W."/>
            <person name="Lail K."/>
            <person name="Amirebrahimi M."/>
            <person name="Lipzen A."/>
            <person name="Pangilinan J."/>
            <person name="Andreopoulos W."/>
            <person name="Hayes R.D."/>
            <person name="Ng V."/>
            <person name="Grigoriev I.V."/>
            <person name="Jackson S.A."/>
            <person name="Sutton T.D.S."/>
            <person name="Dobson A.D.W."/>
            <person name="Rama T."/>
        </authorList>
    </citation>
    <scope>NUCLEOTIDE SEQUENCE</scope>
    <source>
        <strain evidence="2">TRa3180A</strain>
    </source>
</reference>
<evidence type="ECO:0000256" key="1">
    <source>
        <dbReference type="SAM" id="Phobius"/>
    </source>
</evidence>
<comment type="caution">
    <text evidence="2">The sequence shown here is derived from an EMBL/GenBank/DDBJ whole genome shotgun (WGS) entry which is preliminary data.</text>
</comment>
<organism evidence="2 3">
    <name type="scientific">Calycina marina</name>
    <dbReference type="NCBI Taxonomy" id="1763456"/>
    <lineage>
        <taxon>Eukaryota</taxon>
        <taxon>Fungi</taxon>
        <taxon>Dikarya</taxon>
        <taxon>Ascomycota</taxon>
        <taxon>Pezizomycotina</taxon>
        <taxon>Leotiomycetes</taxon>
        <taxon>Helotiales</taxon>
        <taxon>Pezizellaceae</taxon>
        <taxon>Calycina</taxon>
    </lineage>
</organism>
<feature type="transmembrane region" description="Helical" evidence="1">
    <location>
        <begin position="67"/>
        <end position="88"/>
    </location>
</feature>
<evidence type="ECO:0000313" key="3">
    <source>
        <dbReference type="Proteomes" id="UP000887226"/>
    </source>
</evidence>
<dbReference type="AlphaFoldDB" id="A0A9P8CEI2"/>
<gene>
    <name evidence="2" type="ORF">BJ878DRAFT_576273</name>
</gene>
<evidence type="ECO:0000313" key="2">
    <source>
        <dbReference type="EMBL" id="KAG9243807.1"/>
    </source>
</evidence>
<keyword evidence="1" id="KW-1133">Transmembrane helix</keyword>
<accession>A0A9P8CEI2</accession>
<protein>
    <submittedName>
        <fullName evidence="2">Uncharacterized protein</fullName>
    </submittedName>
</protein>
<feature type="transmembrane region" description="Helical" evidence="1">
    <location>
        <begin position="196"/>
        <end position="219"/>
    </location>
</feature>
<keyword evidence="1" id="KW-0472">Membrane</keyword>
<dbReference type="EMBL" id="MU253950">
    <property type="protein sequence ID" value="KAG9243807.1"/>
    <property type="molecule type" value="Genomic_DNA"/>
</dbReference>
<proteinExistence type="predicted"/>
<sequence>MPSSRFYLRRHRILKDNSTRLTGNIIKEQKQTLFIRSIDWPNQSVLPLAVFKWDRVFLKLLCGPSRYITLPIKIAQIVLAGVIFGLISSRFETSMDPESALFPVSMLVLTALTIASSLFNLILPIRLEYRRVQCDCIEAYRKAHKILIFSFAVVEIVSLPAWIAAFVILARLHFKTNESNIKLLSGVMPAPIDKSAMYLAMAELVLFSVTALLAIILIISLSKTVHAAKPLGRKEQARKRANQVDVPIRPLALCDADQVGSYSLDPDFALDTKPAKLIKCLPEPINSEDSMVQARRERENAPPGSFRLNMSIDMSMNQDTDAAFTSPEVSTMEENVEYEALHLAHPAFIPGLPIMTRVSFHRESPAVSGDLTVEV</sequence>